<evidence type="ECO:0000313" key="3">
    <source>
        <dbReference type="Proteomes" id="UP000185841"/>
    </source>
</evidence>
<proteinExistence type="predicted"/>
<dbReference type="EMBL" id="FTMP01000002">
    <property type="protein sequence ID" value="SIQ17628.1"/>
    <property type="molecule type" value="Genomic_DNA"/>
</dbReference>
<sequence length="123" mass="13575">MTRRFPLYGYVFGTVAIAFAINVLLRVPLKIGGLPATLIAATLSAFALRSLFVWLEQRPLQIAERWALAGLYGAALGAIYLLIFALMWLKDEPGDMGQLLFFFHYLCYPTALALVLHLGRSGG</sequence>
<feature type="transmembrane region" description="Helical" evidence="1">
    <location>
        <begin position="7"/>
        <end position="25"/>
    </location>
</feature>
<keyword evidence="1" id="KW-0812">Transmembrane</keyword>
<keyword evidence="1" id="KW-0472">Membrane</keyword>
<evidence type="ECO:0000313" key="2">
    <source>
        <dbReference type="EMBL" id="SIQ17628.1"/>
    </source>
</evidence>
<evidence type="ECO:0000256" key="1">
    <source>
        <dbReference type="SAM" id="Phobius"/>
    </source>
</evidence>
<feature type="transmembrane region" description="Helical" evidence="1">
    <location>
        <begin position="31"/>
        <end position="54"/>
    </location>
</feature>
<organism evidence="2 3">
    <name type="scientific">Aquipseudomonas alcaligenes</name>
    <name type="common">Pseudomonas alcaligenes</name>
    <dbReference type="NCBI Taxonomy" id="43263"/>
    <lineage>
        <taxon>Bacteria</taxon>
        <taxon>Pseudomonadati</taxon>
        <taxon>Pseudomonadota</taxon>
        <taxon>Gammaproteobacteria</taxon>
        <taxon>Pseudomonadales</taxon>
        <taxon>Pseudomonadaceae</taxon>
        <taxon>Aquipseudomonas</taxon>
    </lineage>
</organism>
<accession>A0A1N6QM61</accession>
<reference evidence="2 3" key="1">
    <citation type="submission" date="2017-01" db="EMBL/GenBank/DDBJ databases">
        <authorList>
            <person name="Mah S.A."/>
            <person name="Swanson W.J."/>
            <person name="Moy G.W."/>
            <person name="Vacquier V.D."/>
        </authorList>
    </citation>
    <scope>NUCLEOTIDE SEQUENCE [LARGE SCALE GENOMIC DNA]</scope>
    <source>
        <strain evidence="2 3">RU36E</strain>
    </source>
</reference>
<name>A0A1N6QM61_AQUAC</name>
<dbReference type="AlphaFoldDB" id="A0A1N6QM61"/>
<feature type="transmembrane region" description="Helical" evidence="1">
    <location>
        <begin position="101"/>
        <end position="119"/>
    </location>
</feature>
<dbReference type="Proteomes" id="UP000185841">
    <property type="component" value="Unassembled WGS sequence"/>
</dbReference>
<feature type="transmembrane region" description="Helical" evidence="1">
    <location>
        <begin position="66"/>
        <end position="89"/>
    </location>
</feature>
<gene>
    <name evidence="2" type="ORF">SAMN05878282_102545</name>
</gene>
<keyword evidence="1" id="KW-1133">Transmembrane helix</keyword>
<dbReference type="RefSeq" id="WP_076425530.1">
    <property type="nucleotide sequence ID" value="NZ_FTMP01000002.1"/>
</dbReference>
<protein>
    <submittedName>
        <fullName evidence="2">Uncharacterized protein</fullName>
    </submittedName>
</protein>